<keyword evidence="2" id="KW-1185">Reference proteome</keyword>
<dbReference type="Proteomes" id="UP001066276">
    <property type="component" value="Chromosome 5"/>
</dbReference>
<accession>A0AAV7RJ62</accession>
<name>A0AAV7RJ62_PLEWA</name>
<protein>
    <submittedName>
        <fullName evidence="1">Uncharacterized protein</fullName>
    </submittedName>
</protein>
<evidence type="ECO:0000313" key="2">
    <source>
        <dbReference type="Proteomes" id="UP001066276"/>
    </source>
</evidence>
<gene>
    <name evidence="1" type="ORF">NDU88_004290</name>
</gene>
<sequence>MDGAGSWCLSQALGLTFVRMRLHSSAGRTRGHHSRLLQQCMLYIGQCTVCYTAAVVADPTATDEMRGLNRAQLGRPSLHVRPLQASALPHLQRTATTAAGCLN</sequence>
<reference evidence="1" key="1">
    <citation type="journal article" date="2022" name="bioRxiv">
        <title>Sequencing and chromosome-scale assembly of the giantPleurodeles waltlgenome.</title>
        <authorList>
            <person name="Brown T."/>
            <person name="Elewa A."/>
            <person name="Iarovenko S."/>
            <person name="Subramanian E."/>
            <person name="Araus A.J."/>
            <person name="Petzold A."/>
            <person name="Susuki M."/>
            <person name="Suzuki K.-i.T."/>
            <person name="Hayashi T."/>
            <person name="Toyoda A."/>
            <person name="Oliveira C."/>
            <person name="Osipova E."/>
            <person name="Leigh N.D."/>
            <person name="Simon A."/>
            <person name="Yun M.H."/>
        </authorList>
    </citation>
    <scope>NUCLEOTIDE SEQUENCE</scope>
    <source>
        <strain evidence="1">20211129_DDA</strain>
        <tissue evidence="1">Liver</tissue>
    </source>
</reference>
<evidence type="ECO:0000313" key="1">
    <source>
        <dbReference type="EMBL" id="KAJ1151510.1"/>
    </source>
</evidence>
<dbReference type="AlphaFoldDB" id="A0AAV7RJ62"/>
<dbReference type="EMBL" id="JANPWB010000009">
    <property type="protein sequence ID" value="KAJ1151510.1"/>
    <property type="molecule type" value="Genomic_DNA"/>
</dbReference>
<proteinExistence type="predicted"/>
<comment type="caution">
    <text evidence="1">The sequence shown here is derived from an EMBL/GenBank/DDBJ whole genome shotgun (WGS) entry which is preliminary data.</text>
</comment>
<organism evidence="1 2">
    <name type="scientific">Pleurodeles waltl</name>
    <name type="common">Iberian ribbed newt</name>
    <dbReference type="NCBI Taxonomy" id="8319"/>
    <lineage>
        <taxon>Eukaryota</taxon>
        <taxon>Metazoa</taxon>
        <taxon>Chordata</taxon>
        <taxon>Craniata</taxon>
        <taxon>Vertebrata</taxon>
        <taxon>Euteleostomi</taxon>
        <taxon>Amphibia</taxon>
        <taxon>Batrachia</taxon>
        <taxon>Caudata</taxon>
        <taxon>Salamandroidea</taxon>
        <taxon>Salamandridae</taxon>
        <taxon>Pleurodelinae</taxon>
        <taxon>Pleurodeles</taxon>
    </lineage>
</organism>